<proteinExistence type="inferred from homology"/>
<dbReference type="PIRSF" id="PIRSF005859">
    <property type="entry name" value="PBR"/>
    <property type="match status" value="1"/>
</dbReference>
<gene>
    <name evidence="7" type="ORF">GLW07_15475</name>
</gene>
<dbReference type="AlphaFoldDB" id="A0A845F1U0"/>
<feature type="transmembrane region" description="Helical" evidence="6">
    <location>
        <begin position="44"/>
        <end position="64"/>
    </location>
</feature>
<evidence type="ECO:0000256" key="2">
    <source>
        <dbReference type="ARBA" id="ARBA00007524"/>
    </source>
</evidence>
<dbReference type="PANTHER" id="PTHR10057">
    <property type="entry name" value="PERIPHERAL-TYPE BENZODIAZEPINE RECEPTOR"/>
    <property type="match status" value="1"/>
</dbReference>
<keyword evidence="4 6" id="KW-1133">Transmembrane helix</keyword>
<dbReference type="PANTHER" id="PTHR10057:SF0">
    <property type="entry name" value="TRANSLOCATOR PROTEIN"/>
    <property type="match status" value="1"/>
</dbReference>
<dbReference type="FunFam" id="1.20.1260.100:FF:000001">
    <property type="entry name" value="translocator protein 2"/>
    <property type="match status" value="1"/>
</dbReference>
<organism evidence="7 8">
    <name type="scientific">Guptibacillus hwajinpoensis</name>
    <dbReference type="NCBI Taxonomy" id="208199"/>
    <lineage>
        <taxon>Bacteria</taxon>
        <taxon>Bacillati</taxon>
        <taxon>Bacillota</taxon>
        <taxon>Bacilli</taxon>
        <taxon>Bacillales</taxon>
        <taxon>Guptibacillaceae</taxon>
        <taxon>Guptibacillus</taxon>
    </lineage>
</organism>
<evidence type="ECO:0000256" key="3">
    <source>
        <dbReference type="ARBA" id="ARBA00022692"/>
    </source>
</evidence>
<dbReference type="GO" id="GO:0016020">
    <property type="term" value="C:membrane"/>
    <property type="evidence" value="ECO:0007669"/>
    <property type="project" value="UniProtKB-SubCell"/>
</dbReference>
<evidence type="ECO:0000256" key="1">
    <source>
        <dbReference type="ARBA" id="ARBA00004141"/>
    </source>
</evidence>
<dbReference type="InterPro" id="IPR004307">
    <property type="entry name" value="TspO_MBR"/>
</dbReference>
<reference evidence="7 8" key="1">
    <citation type="submission" date="2019-11" db="EMBL/GenBank/DDBJ databases">
        <title>Genome sequences of 17 halophilic strains isolated from different environments.</title>
        <authorList>
            <person name="Furrow R.E."/>
        </authorList>
    </citation>
    <scope>NUCLEOTIDE SEQUENCE [LARGE SCALE GENOMIC DNA]</scope>
    <source>
        <strain evidence="7 8">22506_14_FS</strain>
    </source>
</reference>
<comment type="similarity">
    <text evidence="2">Belongs to the TspO/BZRP family.</text>
</comment>
<dbReference type="Gene3D" id="1.20.1260.100">
    <property type="entry name" value="TspO/MBR protein"/>
    <property type="match status" value="1"/>
</dbReference>
<sequence>MKKSTILVFVAVYLLFSISGFLFPFDADWYTSLSKPDWTPDGSVIGMIWAILFGFIALSTAIVYQKRGFNRHNSEYISLLGINYILNQAFSYLQFNLHALFATFMDAMFIAITTLILIFLAGRQNRVAGWLLVPYFLWTSFATYLSWLIYSMN</sequence>
<comment type="caution">
    <text evidence="7">The sequence shown here is derived from an EMBL/GenBank/DDBJ whole genome shotgun (WGS) entry which is preliminary data.</text>
</comment>
<evidence type="ECO:0000256" key="6">
    <source>
        <dbReference type="SAM" id="Phobius"/>
    </source>
</evidence>
<dbReference type="InterPro" id="IPR038330">
    <property type="entry name" value="TspO/MBR-related_sf"/>
</dbReference>
<accession>A0A845F1U0</accession>
<comment type="subcellular location">
    <subcellularLocation>
        <location evidence="1">Membrane</location>
        <topology evidence="1">Multi-pass membrane protein</topology>
    </subcellularLocation>
</comment>
<dbReference type="GO" id="GO:0033013">
    <property type="term" value="P:tetrapyrrole metabolic process"/>
    <property type="evidence" value="ECO:0007669"/>
    <property type="project" value="UniProtKB-ARBA"/>
</dbReference>
<dbReference type="RefSeq" id="WP_160920158.1">
    <property type="nucleotide sequence ID" value="NZ_WMEY01000004.1"/>
</dbReference>
<evidence type="ECO:0000256" key="4">
    <source>
        <dbReference type="ARBA" id="ARBA00022989"/>
    </source>
</evidence>
<dbReference type="EMBL" id="WMEY01000004">
    <property type="protein sequence ID" value="MYL64759.1"/>
    <property type="molecule type" value="Genomic_DNA"/>
</dbReference>
<keyword evidence="3 6" id="KW-0812">Transmembrane</keyword>
<dbReference type="Proteomes" id="UP000447833">
    <property type="component" value="Unassembled WGS sequence"/>
</dbReference>
<dbReference type="Pfam" id="PF03073">
    <property type="entry name" value="TspO_MBR"/>
    <property type="match status" value="1"/>
</dbReference>
<protein>
    <submittedName>
        <fullName evidence="7">Tryptophan-rich sensory protein</fullName>
    </submittedName>
</protein>
<keyword evidence="5 6" id="KW-0472">Membrane</keyword>
<feature type="transmembrane region" description="Helical" evidence="6">
    <location>
        <begin position="99"/>
        <end position="120"/>
    </location>
</feature>
<evidence type="ECO:0000313" key="8">
    <source>
        <dbReference type="Proteomes" id="UP000447833"/>
    </source>
</evidence>
<dbReference type="CDD" id="cd15904">
    <property type="entry name" value="TSPO_MBR"/>
    <property type="match status" value="1"/>
</dbReference>
<feature type="transmembrane region" description="Helical" evidence="6">
    <location>
        <begin position="76"/>
        <end position="93"/>
    </location>
</feature>
<name>A0A845F1U0_9BACL</name>
<feature type="transmembrane region" description="Helical" evidence="6">
    <location>
        <begin position="127"/>
        <end position="150"/>
    </location>
</feature>
<evidence type="ECO:0000256" key="5">
    <source>
        <dbReference type="ARBA" id="ARBA00023136"/>
    </source>
</evidence>
<evidence type="ECO:0000313" key="7">
    <source>
        <dbReference type="EMBL" id="MYL64759.1"/>
    </source>
</evidence>